<comment type="caution">
    <text evidence="4">The sequence shown here is derived from an EMBL/GenBank/DDBJ whole genome shotgun (WGS) entry which is preliminary data.</text>
</comment>
<proteinExistence type="inferred from homology"/>
<feature type="compositionally biased region" description="Pro residues" evidence="3">
    <location>
        <begin position="377"/>
        <end position="386"/>
    </location>
</feature>
<dbReference type="GO" id="GO:0008483">
    <property type="term" value="F:transaminase activity"/>
    <property type="evidence" value="ECO:0007669"/>
    <property type="project" value="UniProtKB-KW"/>
</dbReference>
<evidence type="ECO:0000256" key="2">
    <source>
        <dbReference type="RuleBase" id="RU004508"/>
    </source>
</evidence>
<keyword evidence="4" id="KW-0808">Transferase</keyword>
<name>A0ABS7QLR2_9ACTN</name>
<dbReference type="PANTHER" id="PTHR30244:SF36">
    <property type="entry name" value="3-OXO-GLUCOSE-6-PHOSPHATE:GLUTAMATE AMINOTRANSFERASE"/>
    <property type="match status" value="1"/>
</dbReference>
<evidence type="ECO:0000256" key="1">
    <source>
        <dbReference type="ARBA" id="ARBA00022898"/>
    </source>
</evidence>
<evidence type="ECO:0000256" key="3">
    <source>
        <dbReference type="SAM" id="MobiDB-lite"/>
    </source>
</evidence>
<protein>
    <submittedName>
        <fullName evidence="4">DegT/DnrJ/EryC1/StrS family aminotransferase</fullName>
    </submittedName>
</protein>
<sequence length="392" mass="42945">MATNRHGLQERIEARIRENLLDLVDSKQWNIYRGRFVNAVQARAEELLGVPCLTTNAGTAALELGLRAHGIGPGDDVVIPSSTFVATAQAVLLTGARPVLCDVDDTTFNPEPEHVRAVLTPDTRAVIFVHTFGNPSGAGRVAQFCTERGLLLLEDAAQALGARLGTRAVGSLGDGAAFSFNTSKPLSCGDGGMFTTGDPRVHERAKAIRHAGLREVPDGRFLAHEIGGKSLLTEFQAAVLEPQFEAFEELAQIRTQTALLLREHLPRVSPHARLQHIDHDALSAWQRVAVTLDTPERAEQVLAEHPWLERFYIAALVDEPVVARHALYTEEIAHRCRDLWGRLVGVTLWPFQDLDELILQATNLTERQDKATVMPELPEPSEPPGPVNGGRR</sequence>
<keyword evidence="1 2" id="KW-0663">Pyridoxal phosphate</keyword>
<dbReference type="Pfam" id="PF01041">
    <property type="entry name" value="DegT_DnrJ_EryC1"/>
    <property type="match status" value="1"/>
</dbReference>
<dbReference type="InterPro" id="IPR000653">
    <property type="entry name" value="DegT/StrS_aminotransferase"/>
</dbReference>
<dbReference type="Proteomes" id="UP001198565">
    <property type="component" value="Unassembled WGS sequence"/>
</dbReference>
<dbReference type="InterPro" id="IPR015421">
    <property type="entry name" value="PyrdxlP-dep_Trfase_major"/>
</dbReference>
<dbReference type="EMBL" id="JAINVZ010000001">
    <property type="protein sequence ID" value="MBY8883711.1"/>
    <property type="molecule type" value="Genomic_DNA"/>
</dbReference>
<dbReference type="RefSeq" id="WP_222973426.1">
    <property type="nucleotide sequence ID" value="NZ_JAINVZ010000001.1"/>
</dbReference>
<accession>A0ABS7QLR2</accession>
<evidence type="ECO:0000313" key="4">
    <source>
        <dbReference type="EMBL" id="MBY8883711.1"/>
    </source>
</evidence>
<evidence type="ECO:0000313" key="5">
    <source>
        <dbReference type="Proteomes" id="UP001198565"/>
    </source>
</evidence>
<comment type="similarity">
    <text evidence="2">Belongs to the DegT/DnrJ/EryC1 family.</text>
</comment>
<gene>
    <name evidence="4" type="ORF">K7472_02475</name>
</gene>
<keyword evidence="4" id="KW-0032">Aminotransferase</keyword>
<dbReference type="Gene3D" id="3.40.640.10">
    <property type="entry name" value="Type I PLP-dependent aspartate aminotransferase-like (Major domain)"/>
    <property type="match status" value="1"/>
</dbReference>
<dbReference type="InterPro" id="IPR015424">
    <property type="entry name" value="PyrdxlP-dep_Trfase"/>
</dbReference>
<dbReference type="SUPFAM" id="SSF53383">
    <property type="entry name" value="PLP-dependent transferases"/>
    <property type="match status" value="1"/>
</dbReference>
<dbReference type="PANTHER" id="PTHR30244">
    <property type="entry name" value="TRANSAMINASE"/>
    <property type="match status" value="1"/>
</dbReference>
<feature type="region of interest" description="Disordered" evidence="3">
    <location>
        <begin position="369"/>
        <end position="392"/>
    </location>
</feature>
<reference evidence="4 5" key="1">
    <citation type="submission" date="2021-08" db="EMBL/GenBank/DDBJ databases">
        <title>Streptomyces sp. PTM05 isolated from lichen.</title>
        <authorList>
            <person name="Somphong A."/>
            <person name="Phongsopitanun W."/>
            <person name="Tanasupawat S."/>
        </authorList>
    </citation>
    <scope>NUCLEOTIDE SEQUENCE [LARGE SCALE GENOMIC DNA]</scope>
    <source>
        <strain evidence="4 5">Ptm05</strain>
    </source>
</reference>
<keyword evidence="5" id="KW-1185">Reference proteome</keyword>
<organism evidence="4 5">
    <name type="scientific">Streptantibioticus parmotrematis</name>
    <dbReference type="NCBI Taxonomy" id="2873249"/>
    <lineage>
        <taxon>Bacteria</taxon>
        <taxon>Bacillati</taxon>
        <taxon>Actinomycetota</taxon>
        <taxon>Actinomycetes</taxon>
        <taxon>Kitasatosporales</taxon>
        <taxon>Streptomycetaceae</taxon>
        <taxon>Streptantibioticus</taxon>
    </lineage>
</organism>